<name>A0A6S6WCY3_9PLEO</name>
<dbReference type="Proteomes" id="UP000472372">
    <property type="component" value="Chromosome 9"/>
</dbReference>
<evidence type="ECO:0000256" key="2">
    <source>
        <dbReference type="ARBA" id="ARBA00022946"/>
    </source>
</evidence>
<gene>
    <name evidence="4" type="ORF">PTTW11_09320</name>
</gene>
<keyword evidence="2" id="KW-0809">Transit peptide</keyword>
<accession>A0A6S6WCY3</accession>
<reference evidence="4" key="1">
    <citation type="submission" date="2021-02" db="EMBL/GenBank/DDBJ databases">
        <authorList>
            <person name="Syme A R."/>
            <person name="Syme A R."/>
            <person name="Moolhuijzen P."/>
        </authorList>
    </citation>
    <scope>NUCLEOTIDE SEQUENCE</scope>
    <source>
        <strain evidence="4">W1-1</strain>
    </source>
</reference>
<evidence type="ECO:0000313" key="4">
    <source>
        <dbReference type="EMBL" id="CAE7205456.1"/>
    </source>
</evidence>
<dbReference type="EMBL" id="HG992985">
    <property type="protein sequence ID" value="CAE7205456.1"/>
    <property type="molecule type" value="Genomic_DNA"/>
</dbReference>
<dbReference type="PANTHER" id="PTHR28554">
    <property type="entry name" value="39S RIBOSOMAL PROTEIN L45, MITOCHONDRIAL"/>
    <property type="match status" value="1"/>
</dbReference>
<proteinExistence type="predicted"/>
<dbReference type="GO" id="GO:0005739">
    <property type="term" value="C:mitochondrion"/>
    <property type="evidence" value="ECO:0007669"/>
    <property type="project" value="UniProtKB-SubCell"/>
</dbReference>
<keyword evidence="3" id="KW-0496">Mitochondrion</keyword>
<protein>
    <submittedName>
        <fullName evidence="4">Uncharacterized protein</fullName>
    </submittedName>
</protein>
<evidence type="ECO:0000256" key="3">
    <source>
        <dbReference type="ARBA" id="ARBA00023128"/>
    </source>
</evidence>
<dbReference type="InterPro" id="IPR051975">
    <property type="entry name" value="mtLSU_mL45"/>
</dbReference>
<dbReference type="AlphaFoldDB" id="A0A6S6WCY3"/>
<evidence type="ECO:0000256" key="1">
    <source>
        <dbReference type="ARBA" id="ARBA00004173"/>
    </source>
</evidence>
<dbReference type="Gene3D" id="3.10.450.240">
    <property type="match status" value="1"/>
</dbReference>
<dbReference type="PANTHER" id="PTHR28554:SF1">
    <property type="entry name" value="LARGE RIBOSOMAL SUBUNIT PROTEIN ML45"/>
    <property type="match status" value="1"/>
</dbReference>
<organism evidence="4 5">
    <name type="scientific">Pyrenophora teres f. teres</name>
    <dbReference type="NCBI Taxonomy" id="97479"/>
    <lineage>
        <taxon>Eukaryota</taxon>
        <taxon>Fungi</taxon>
        <taxon>Dikarya</taxon>
        <taxon>Ascomycota</taxon>
        <taxon>Pezizomycotina</taxon>
        <taxon>Dothideomycetes</taxon>
        <taxon>Pleosporomycetidae</taxon>
        <taxon>Pleosporales</taxon>
        <taxon>Pleosporineae</taxon>
        <taxon>Pleosporaceae</taxon>
        <taxon>Pyrenophora</taxon>
    </lineage>
</organism>
<sequence>MSTQVPFRSVRISSLQRQCLFLRHQSQSRPHNLSLRQPTISTARAFSSTPSRPAKRRQLGTDKAQTKAAAASNIGAAPAVSMDKAESSLVDTEEDIGLLQNTIIRAPFRELWKEGLSAWPAYFWQLIKGKGTALYSRFLYRTCVQKSGWSYYTPIDPFEHTQFKYIAKKHYEQLYTNFAAGNIENLKKTCLAPYFVELKHRIAARGNLHMNWQIHGDISSRIVSHRAAPVGESRPDTAYRQLVIRLKSTQSVTRSLVGSQAAPSSTGPRHATKKLAWMPDAAREQMQRERKEQAESGGARHVRQLEKRAVFVDNGVPKTVVEYLVLQKRVIEGEEEQDWKVWGFAQETTPTLLKEDEEYWRSMLNYQTA</sequence>
<comment type="subcellular location">
    <subcellularLocation>
        <location evidence="1">Mitochondrion</location>
    </subcellularLocation>
</comment>
<evidence type="ECO:0000313" key="5">
    <source>
        <dbReference type="Proteomes" id="UP000472372"/>
    </source>
</evidence>